<dbReference type="EMBL" id="VSSQ01041086">
    <property type="protein sequence ID" value="MPM94456.1"/>
    <property type="molecule type" value="Genomic_DNA"/>
</dbReference>
<name>A0A645DYP3_9ZZZZ</name>
<accession>A0A645DYP3</accession>
<dbReference type="AlphaFoldDB" id="A0A645DYP3"/>
<organism evidence="1">
    <name type="scientific">bioreactor metagenome</name>
    <dbReference type="NCBI Taxonomy" id="1076179"/>
    <lineage>
        <taxon>unclassified sequences</taxon>
        <taxon>metagenomes</taxon>
        <taxon>ecological metagenomes</taxon>
    </lineage>
</organism>
<gene>
    <name evidence="1" type="ORF">SDC9_141602</name>
</gene>
<reference evidence="1" key="1">
    <citation type="submission" date="2019-08" db="EMBL/GenBank/DDBJ databases">
        <authorList>
            <person name="Kucharzyk K."/>
            <person name="Murdoch R.W."/>
            <person name="Higgins S."/>
            <person name="Loffler F."/>
        </authorList>
    </citation>
    <scope>NUCLEOTIDE SEQUENCE</scope>
</reference>
<evidence type="ECO:0000313" key="1">
    <source>
        <dbReference type="EMBL" id="MPM94456.1"/>
    </source>
</evidence>
<protein>
    <submittedName>
        <fullName evidence="1">Uncharacterized protein</fullName>
    </submittedName>
</protein>
<comment type="caution">
    <text evidence="1">The sequence shown here is derived from an EMBL/GenBank/DDBJ whole genome shotgun (WGS) entry which is preliminary data.</text>
</comment>
<sequence length="77" mass="8677">MHMEIQSNHYMPLFENAGIKSKVPAEKPHYDTPKTTSYEVYGKIVISDIMPRHTLTNTIAKISNDTLTTASTSRPIN</sequence>
<proteinExistence type="predicted"/>